<accession>A0A2P2PT83</accession>
<dbReference type="EMBL" id="GGEC01077463">
    <property type="protein sequence ID" value="MBX57947.1"/>
    <property type="molecule type" value="Transcribed_RNA"/>
</dbReference>
<reference evidence="1" key="1">
    <citation type="submission" date="2018-02" db="EMBL/GenBank/DDBJ databases">
        <title>Rhizophora mucronata_Transcriptome.</title>
        <authorList>
            <person name="Meera S.P."/>
            <person name="Sreeshan A."/>
            <person name="Augustine A."/>
        </authorList>
    </citation>
    <scope>NUCLEOTIDE SEQUENCE</scope>
    <source>
        <tissue evidence="1">Leaf</tissue>
    </source>
</reference>
<name>A0A2P2PT83_RHIMU</name>
<proteinExistence type="predicted"/>
<organism evidence="1">
    <name type="scientific">Rhizophora mucronata</name>
    <name type="common">Asiatic mangrove</name>
    <dbReference type="NCBI Taxonomy" id="61149"/>
    <lineage>
        <taxon>Eukaryota</taxon>
        <taxon>Viridiplantae</taxon>
        <taxon>Streptophyta</taxon>
        <taxon>Embryophyta</taxon>
        <taxon>Tracheophyta</taxon>
        <taxon>Spermatophyta</taxon>
        <taxon>Magnoliopsida</taxon>
        <taxon>eudicotyledons</taxon>
        <taxon>Gunneridae</taxon>
        <taxon>Pentapetalae</taxon>
        <taxon>rosids</taxon>
        <taxon>fabids</taxon>
        <taxon>Malpighiales</taxon>
        <taxon>Rhizophoraceae</taxon>
        <taxon>Rhizophora</taxon>
    </lineage>
</organism>
<protein>
    <submittedName>
        <fullName evidence="1">Uncharacterized protein</fullName>
    </submittedName>
</protein>
<sequence>MCVDFWAKPFFFHYRYSMYKKNDNPPLHHSNLDLAAILYIRDFQKGKKEKEYCIIVHLLKRVQPIGAQEILMISKSALTCMLHLRC</sequence>
<dbReference type="AlphaFoldDB" id="A0A2P2PT83"/>
<evidence type="ECO:0000313" key="1">
    <source>
        <dbReference type="EMBL" id="MBX57947.1"/>
    </source>
</evidence>